<dbReference type="EMBL" id="LUGG01000006">
    <property type="protein sequence ID" value="OBZ73960.1"/>
    <property type="molecule type" value="Genomic_DNA"/>
</dbReference>
<sequence>MHGSSSGGGSTPVQDSRIIQQAVIVLSTGQGSRPASQACSLPANNAPPSLSFSSAQHCHTVGVGVAISGNSLMPVLPPAVATSSCGTTPPPPRVLALLHMLVPEDAPVRLLLLVIPCFLSLRFMTGLLQLCNAGTLSLTAWQSVCFKTGKFCVTLPGFPAEQNLYRHNISLLVTGIGSAIFQCHPSCIAAQAAFDAALAAGTVVVLRGP</sequence>
<evidence type="ECO:0000313" key="1">
    <source>
        <dbReference type="EMBL" id="OBZ73960.1"/>
    </source>
</evidence>
<name>A0A1C7MAL1_GRIFR</name>
<proteinExistence type="predicted"/>
<dbReference type="AlphaFoldDB" id="A0A1C7MAL1"/>
<accession>A0A1C7MAL1</accession>
<organism evidence="1 2">
    <name type="scientific">Grifola frondosa</name>
    <name type="common">Maitake</name>
    <name type="synonym">Polyporus frondosus</name>
    <dbReference type="NCBI Taxonomy" id="5627"/>
    <lineage>
        <taxon>Eukaryota</taxon>
        <taxon>Fungi</taxon>
        <taxon>Dikarya</taxon>
        <taxon>Basidiomycota</taxon>
        <taxon>Agaricomycotina</taxon>
        <taxon>Agaricomycetes</taxon>
        <taxon>Polyporales</taxon>
        <taxon>Grifolaceae</taxon>
        <taxon>Grifola</taxon>
    </lineage>
</organism>
<gene>
    <name evidence="1" type="ORF">A0H81_05903</name>
</gene>
<keyword evidence="2" id="KW-1185">Reference proteome</keyword>
<protein>
    <submittedName>
        <fullName evidence="1">Uncharacterized protein</fullName>
    </submittedName>
</protein>
<evidence type="ECO:0000313" key="2">
    <source>
        <dbReference type="Proteomes" id="UP000092993"/>
    </source>
</evidence>
<dbReference type="Proteomes" id="UP000092993">
    <property type="component" value="Unassembled WGS sequence"/>
</dbReference>
<comment type="caution">
    <text evidence="1">The sequence shown here is derived from an EMBL/GenBank/DDBJ whole genome shotgun (WGS) entry which is preliminary data.</text>
</comment>
<reference evidence="1 2" key="1">
    <citation type="submission" date="2016-03" db="EMBL/GenBank/DDBJ databases">
        <title>Whole genome sequencing of Grifola frondosa 9006-11.</title>
        <authorList>
            <person name="Min B."/>
            <person name="Park H."/>
            <person name="Kim J.-G."/>
            <person name="Cho H."/>
            <person name="Oh Y.-L."/>
            <person name="Kong W.-S."/>
            <person name="Choi I.-G."/>
        </authorList>
    </citation>
    <scope>NUCLEOTIDE SEQUENCE [LARGE SCALE GENOMIC DNA]</scope>
    <source>
        <strain evidence="1 2">9006-11</strain>
    </source>
</reference>